<dbReference type="RefSeq" id="WP_281095243.1">
    <property type="nucleotide sequence ID" value="NZ_JARYZI010000011.1"/>
</dbReference>
<dbReference type="Proteomes" id="UP001158045">
    <property type="component" value="Unassembled WGS sequence"/>
</dbReference>
<dbReference type="EMBL" id="JARYZI010000011">
    <property type="protein sequence ID" value="MDH8679347.1"/>
    <property type="molecule type" value="Genomic_DNA"/>
</dbReference>
<accession>A0ABT6NG51</accession>
<evidence type="ECO:0000256" key="6">
    <source>
        <dbReference type="ARBA" id="ARBA00023136"/>
    </source>
</evidence>
<keyword evidence="6 7" id="KW-0472">Membrane</keyword>
<feature type="transmembrane region" description="Helical" evidence="7">
    <location>
        <begin position="130"/>
        <end position="151"/>
    </location>
</feature>
<comment type="subcellular location">
    <subcellularLocation>
        <location evidence="1 7">Cell membrane</location>
        <topology evidence="1 7">Multi-pass membrane protein</topology>
    </subcellularLocation>
</comment>
<evidence type="ECO:0000256" key="2">
    <source>
        <dbReference type="ARBA" id="ARBA00022448"/>
    </source>
</evidence>
<dbReference type="SUPFAM" id="SSF161098">
    <property type="entry name" value="MetI-like"/>
    <property type="match status" value="1"/>
</dbReference>
<feature type="transmembrane region" description="Helical" evidence="7">
    <location>
        <begin position="284"/>
        <end position="306"/>
    </location>
</feature>
<reference evidence="9 10" key="1">
    <citation type="submission" date="2023-04" db="EMBL/GenBank/DDBJ databases">
        <title>Fusibacter bizertensis strain WBS, isolated from littoral bottom sediments of the Arctic seas - biochemical and genomic analysis.</title>
        <authorList>
            <person name="Brioukhanov A.L."/>
        </authorList>
    </citation>
    <scope>NUCLEOTIDE SEQUENCE [LARGE SCALE GENOMIC DNA]</scope>
    <source>
        <strain evidence="9 10">WBS</strain>
    </source>
</reference>
<dbReference type="PANTHER" id="PTHR30193">
    <property type="entry name" value="ABC TRANSPORTER PERMEASE PROTEIN"/>
    <property type="match status" value="1"/>
</dbReference>
<evidence type="ECO:0000259" key="8">
    <source>
        <dbReference type="PROSITE" id="PS50928"/>
    </source>
</evidence>
<organism evidence="9 10">
    <name type="scientific">Fusibacter bizertensis</name>
    <dbReference type="NCBI Taxonomy" id="1488331"/>
    <lineage>
        <taxon>Bacteria</taxon>
        <taxon>Bacillati</taxon>
        <taxon>Bacillota</taxon>
        <taxon>Clostridia</taxon>
        <taxon>Eubacteriales</taxon>
        <taxon>Eubacteriales Family XII. Incertae Sedis</taxon>
        <taxon>Fusibacter</taxon>
    </lineage>
</organism>
<evidence type="ECO:0000313" key="9">
    <source>
        <dbReference type="EMBL" id="MDH8679347.1"/>
    </source>
</evidence>
<keyword evidence="4 7" id="KW-0812">Transmembrane</keyword>
<keyword evidence="10" id="KW-1185">Reference proteome</keyword>
<comment type="similarity">
    <text evidence="7">Belongs to the binding-protein-dependent transport system permease family.</text>
</comment>
<name>A0ABT6NG51_9FIRM</name>
<sequence length="316" mass="36573">MKNYIILIRMKIGFLVKKGPYMANITKRKVGSRLKPYALITPAMIIFILFFIYPIVYMVYLSFFKWNMIGDMKFIGLNNYTSMFANSEFWVVMKNTFFFMILSVGLVILFSMLMAVYLHKNTKINNLLQSVIFAPYIISFVSISFIFLWMFEPDYGLFNYFLERIGISSVRWLQNTNTAMISLVMVSVWKGVGYNTLIIISAIQKIPSYLFEAAELDRSNKAKTFFKITIPMISPTMFFLVLVNLITSLKTFETIQLMTLGGPANSTKTLVYYLYEYGFSFYKIGYASAVGVVLMVLIGVLTVIYFKVLSKKVYYH</sequence>
<gene>
    <name evidence="9" type="ORF">QE109_14410</name>
</gene>
<keyword evidence="5 7" id="KW-1133">Transmembrane helix</keyword>
<feature type="transmembrane region" description="Helical" evidence="7">
    <location>
        <begin position="97"/>
        <end position="118"/>
    </location>
</feature>
<dbReference type="PANTHER" id="PTHR30193:SF37">
    <property type="entry name" value="INNER MEMBRANE ABC TRANSPORTER PERMEASE PROTEIN YCJO"/>
    <property type="match status" value="1"/>
</dbReference>
<dbReference type="PROSITE" id="PS50928">
    <property type="entry name" value="ABC_TM1"/>
    <property type="match status" value="1"/>
</dbReference>
<keyword evidence="2 7" id="KW-0813">Transport</keyword>
<dbReference type="Pfam" id="PF00528">
    <property type="entry name" value="BPD_transp_1"/>
    <property type="match status" value="1"/>
</dbReference>
<dbReference type="InterPro" id="IPR051393">
    <property type="entry name" value="ABC_transporter_permease"/>
</dbReference>
<evidence type="ECO:0000256" key="5">
    <source>
        <dbReference type="ARBA" id="ARBA00022989"/>
    </source>
</evidence>
<evidence type="ECO:0000256" key="3">
    <source>
        <dbReference type="ARBA" id="ARBA00022475"/>
    </source>
</evidence>
<dbReference type="InterPro" id="IPR035906">
    <property type="entry name" value="MetI-like_sf"/>
</dbReference>
<dbReference type="CDD" id="cd06261">
    <property type="entry name" value="TM_PBP2"/>
    <property type="match status" value="1"/>
</dbReference>
<feature type="transmembrane region" description="Helical" evidence="7">
    <location>
        <begin position="37"/>
        <end position="60"/>
    </location>
</feature>
<keyword evidence="3" id="KW-1003">Cell membrane</keyword>
<evidence type="ECO:0000313" key="10">
    <source>
        <dbReference type="Proteomes" id="UP001158045"/>
    </source>
</evidence>
<evidence type="ECO:0000256" key="1">
    <source>
        <dbReference type="ARBA" id="ARBA00004651"/>
    </source>
</evidence>
<feature type="domain" description="ABC transmembrane type-1" evidence="8">
    <location>
        <begin position="93"/>
        <end position="305"/>
    </location>
</feature>
<feature type="transmembrane region" description="Helical" evidence="7">
    <location>
        <begin position="224"/>
        <end position="246"/>
    </location>
</feature>
<proteinExistence type="inferred from homology"/>
<comment type="caution">
    <text evidence="9">The sequence shown here is derived from an EMBL/GenBank/DDBJ whole genome shotgun (WGS) entry which is preliminary data.</text>
</comment>
<evidence type="ECO:0000256" key="4">
    <source>
        <dbReference type="ARBA" id="ARBA00022692"/>
    </source>
</evidence>
<evidence type="ECO:0000256" key="7">
    <source>
        <dbReference type="RuleBase" id="RU363032"/>
    </source>
</evidence>
<feature type="transmembrane region" description="Helical" evidence="7">
    <location>
        <begin position="179"/>
        <end position="203"/>
    </location>
</feature>
<dbReference type="Gene3D" id="1.10.3720.10">
    <property type="entry name" value="MetI-like"/>
    <property type="match status" value="1"/>
</dbReference>
<dbReference type="InterPro" id="IPR000515">
    <property type="entry name" value="MetI-like"/>
</dbReference>
<protein>
    <submittedName>
        <fullName evidence="9">Sugar ABC transporter permease</fullName>
    </submittedName>
</protein>